<sequence length="56" mass="6557">MIARRKEENVSNVGIRAIWRISAQREWSVSIARNLVIRATMQETKSGWRKNVCLGW</sequence>
<evidence type="ECO:0000313" key="1">
    <source>
        <dbReference type="EMBL" id="MCI78909.1"/>
    </source>
</evidence>
<comment type="caution">
    <text evidence="1">The sequence shown here is derived from an EMBL/GenBank/DDBJ whole genome shotgun (WGS) entry which is preliminary data.</text>
</comment>
<dbReference type="Proteomes" id="UP000265520">
    <property type="component" value="Unassembled WGS sequence"/>
</dbReference>
<proteinExistence type="predicted"/>
<gene>
    <name evidence="1" type="ORF">A2U01_0100180</name>
</gene>
<accession>A0A392UV89</accession>
<name>A0A392UV89_9FABA</name>
<organism evidence="1 2">
    <name type="scientific">Trifolium medium</name>
    <dbReference type="NCBI Taxonomy" id="97028"/>
    <lineage>
        <taxon>Eukaryota</taxon>
        <taxon>Viridiplantae</taxon>
        <taxon>Streptophyta</taxon>
        <taxon>Embryophyta</taxon>
        <taxon>Tracheophyta</taxon>
        <taxon>Spermatophyta</taxon>
        <taxon>Magnoliopsida</taxon>
        <taxon>eudicotyledons</taxon>
        <taxon>Gunneridae</taxon>
        <taxon>Pentapetalae</taxon>
        <taxon>rosids</taxon>
        <taxon>fabids</taxon>
        <taxon>Fabales</taxon>
        <taxon>Fabaceae</taxon>
        <taxon>Papilionoideae</taxon>
        <taxon>50 kb inversion clade</taxon>
        <taxon>NPAAA clade</taxon>
        <taxon>Hologalegina</taxon>
        <taxon>IRL clade</taxon>
        <taxon>Trifolieae</taxon>
        <taxon>Trifolium</taxon>
    </lineage>
</organism>
<reference evidence="1 2" key="1">
    <citation type="journal article" date="2018" name="Front. Plant Sci.">
        <title>Red Clover (Trifolium pratense) and Zigzag Clover (T. medium) - A Picture of Genomic Similarities and Differences.</title>
        <authorList>
            <person name="Dluhosova J."/>
            <person name="Istvanek J."/>
            <person name="Nedelnik J."/>
            <person name="Repkova J."/>
        </authorList>
    </citation>
    <scope>NUCLEOTIDE SEQUENCE [LARGE SCALE GENOMIC DNA]</scope>
    <source>
        <strain evidence="2">cv. 10/8</strain>
        <tissue evidence="1">Leaf</tissue>
    </source>
</reference>
<protein>
    <submittedName>
        <fullName evidence="1">Uncharacterized protein</fullName>
    </submittedName>
</protein>
<keyword evidence="2" id="KW-1185">Reference proteome</keyword>
<evidence type="ECO:0000313" key="2">
    <source>
        <dbReference type="Proteomes" id="UP000265520"/>
    </source>
</evidence>
<dbReference type="AlphaFoldDB" id="A0A392UV89"/>
<dbReference type="EMBL" id="LXQA010961692">
    <property type="protein sequence ID" value="MCI78909.1"/>
    <property type="molecule type" value="Genomic_DNA"/>
</dbReference>
<feature type="non-terminal residue" evidence="1">
    <location>
        <position position="56"/>
    </location>
</feature>